<keyword evidence="1" id="KW-1133">Transmembrane helix</keyword>
<evidence type="ECO:0000313" key="2">
    <source>
        <dbReference type="EMBL" id="MFF8275342.1"/>
    </source>
</evidence>
<name>A0ABW6Y6X6_9ACTN</name>
<evidence type="ECO:0000313" key="3">
    <source>
        <dbReference type="Proteomes" id="UP001603013"/>
    </source>
</evidence>
<evidence type="ECO:0000256" key="1">
    <source>
        <dbReference type="SAM" id="Phobius"/>
    </source>
</evidence>
<sequence>MGENPKPVKPRLRTWIWVSVLVTVVCGGPLALLVWGAIAFGQAGDPKPVDCAQAMKWAQATLPKSARERRCATASWLDTYVTADFRMPRAEVAGWLAGTYPGTEPDKQEFCEPGLCLNVQYGQAVEPHGPVAVDVKVTYEGETALVRLRAFNT</sequence>
<dbReference type="EMBL" id="JBIBSM010000002">
    <property type="protein sequence ID" value="MFF8275342.1"/>
    <property type="molecule type" value="Genomic_DNA"/>
</dbReference>
<organism evidence="2 3">
    <name type="scientific">Streptomyces lateritius</name>
    <dbReference type="NCBI Taxonomy" id="67313"/>
    <lineage>
        <taxon>Bacteria</taxon>
        <taxon>Bacillati</taxon>
        <taxon>Actinomycetota</taxon>
        <taxon>Actinomycetes</taxon>
        <taxon>Kitasatosporales</taxon>
        <taxon>Streptomycetaceae</taxon>
        <taxon>Streptomyces</taxon>
    </lineage>
</organism>
<dbReference type="RefSeq" id="WP_391933052.1">
    <property type="nucleotide sequence ID" value="NZ_JBIBSM010000002.1"/>
</dbReference>
<keyword evidence="3" id="KW-1185">Reference proteome</keyword>
<feature type="transmembrane region" description="Helical" evidence="1">
    <location>
        <begin position="15"/>
        <end position="38"/>
    </location>
</feature>
<gene>
    <name evidence="2" type="ORF">ACF05T_04360</name>
</gene>
<comment type="caution">
    <text evidence="2">The sequence shown here is derived from an EMBL/GenBank/DDBJ whole genome shotgun (WGS) entry which is preliminary data.</text>
</comment>
<reference evidence="2 3" key="1">
    <citation type="submission" date="2024-10" db="EMBL/GenBank/DDBJ databases">
        <title>The Natural Products Discovery Center: Release of the First 8490 Sequenced Strains for Exploring Actinobacteria Biosynthetic Diversity.</title>
        <authorList>
            <person name="Kalkreuter E."/>
            <person name="Kautsar S.A."/>
            <person name="Yang D."/>
            <person name="Bader C.D."/>
            <person name="Teijaro C.N."/>
            <person name="Fluegel L."/>
            <person name="Davis C.M."/>
            <person name="Simpson J.R."/>
            <person name="Lauterbach L."/>
            <person name="Steele A.D."/>
            <person name="Gui C."/>
            <person name="Meng S."/>
            <person name="Li G."/>
            <person name="Viehrig K."/>
            <person name="Ye F."/>
            <person name="Su P."/>
            <person name="Kiefer A.F."/>
            <person name="Nichols A."/>
            <person name="Cepeda A.J."/>
            <person name="Yan W."/>
            <person name="Fan B."/>
            <person name="Jiang Y."/>
            <person name="Adhikari A."/>
            <person name="Zheng C.-J."/>
            <person name="Schuster L."/>
            <person name="Cowan T.M."/>
            <person name="Smanski M.J."/>
            <person name="Chevrette M.G."/>
            <person name="De Carvalho L.P.S."/>
            <person name="Shen B."/>
        </authorList>
    </citation>
    <scope>NUCLEOTIDE SEQUENCE [LARGE SCALE GENOMIC DNA]</scope>
    <source>
        <strain evidence="2 3">NPDC015755</strain>
    </source>
</reference>
<accession>A0ABW6Y6X6</accession>
<protein>
    <recommendedName>
        <fullName evidence="4">DUF4258 domain-containing protein</fullName>
    </recommendedName>
</protein>
<dbReference type="Proteomes" id="UP001603013">
    <property type="component" value="Unassembled WGS sequence"/>
</dbReference>
<keyword evidence="1" id="KW-0812">Transmembrane</keyword>
<proteinExistence type="predicted"/>
<evidence type="ECO:0008006" key="4">
    <source>
        <dbReference type="Google" id="ProtNLM"/>
    </source>
</evidence>
<keyword evidence="1" id="KW-0472">Membrane</keyword>